<reference evidence="4 5" key="1">
    <citation type="submission" date="2018-08" db="EMBL/GenBank/DDBJ databases">
        <title>Lactobacillus suantsai sp. nov., isolated from traditional fermented suan-tsai in Taiwan.</title>
        <authorList>
            <person name="Huang C.-H."/>
        </authorList>
    </citation>
    <scope>NUCLEOTIDE SEQUENCE [LARGE SCALE GENOMIC DNA]</scope>
    <source>
        <strain evidence="4 5">BCRC 12945</strain>
    </source>
</reference>
<dbReference type="Pfam" id="PF12802">
    <property type="entry name" value="MarR_2"/>
    <property type="match status" value="1"/>
</dbReference>
<accession>A0A4Q0VH15</accession>
<name>A0A4Q0VH15_9LACO</name>
<keyword evidence="2" id="KW-0238">DNA-binding</keyword>
<dbReference type="PROSITE" id="PS01117">
    <property type="entry name" value="HTH_MARR_1"/>
    <property type="match status" value="1"/>
</dbReference>
<dbReference type="InterPro" id="IPR023187">
    <property type="entry name" value="Tscrpt_reg_MarR-type_CS"/>
</dbReference>
<keyword evidence="3" id="KW-0804">Transcription</keyword>
<dbReference type="AlphaFoldDB" id="A0A4Q0VH15"/>
<protein>
    <submittedName>
        <fullName evidence="4">MarR family transcriptional regulator</fullName>
    </submittedName>
</protein>
<dbReference type="InterPro" id="IPR000835">
    <property type="entry name" value="HTH_MarR-typ"/>
</dbReference>
<dbReference type="SMART" id="SM00347">
    <property type="entry name" value="HTH_MARR"/>
    <property type="match status" value="1"/>
</dbReference>
<dbReference type="EMBL" id="QXIL01000023">
    <property type="protein sequence ID" value="RXI77108.1"/>
    <property type="molecule type" value="Genomic_DNA"/>
</dbReference>
<dbReference type="Proteomes" id="UP000290602">
    <property type="component" value="Unassembled WGS sequence"/>
</dbReference>
<dbReference type="RefSeq" id="WP_129033121.1">
    <property type="nucleotide sequence ID" value="NZ_CP059603.1"/>
</dbReference>
<evidence type="ECO:0000256" key="3">
    <source>
        <dbReference type="ARBA" id="ARBA00023163"/>
    </source>
</evidence>
<dbReference type="SUPFAM" id="SSF46785">
    <property type="entry name" value="Winged helix' DNA-binding domain"/>
    <property type="match status" value="1"/>
</dbReference>
<dbReference type="GO" id="GO:0003700">
    <property type="term" value="F:DNA-binding transcription factor activity"/>
    <property type="evidence" value="ECO:0007669"/>
    <property type="project" value="InterPro"/>
</dbReference>
<evidence type="ECO:0000313" key="5">
    <source>
        <dbReference type="Proteomes" id="UP000290602"/>
    </source>
</evidence>
<dbReference type="InterPro" id="IPR036388">
    <property type="entry name" value="WH-like_DNA-bd_sf"/>
</dbReference>
<evidence type="ECO:0000256" key="2">
    <source>
        <dbReference type="ARBA" id="ARBA00023125"/>
    </source>
</evidence>
<keyword evidence="1" id="KW-0805">Transcription regulation</keyword>
<sequence length="142" mass="15757">MALKRELEKSATRFQRLTGISVDQFAILHQILEQPGKLTSATVADSRGISRAAVSRGISQLIRRGYVEPSYESADRRIRPLSLTPSGEQLEIECYRVVQAAAELMNETIEIADPTTLIVDQLTQMLMAVTARGKADAERDRV</sequence>
<dbReference type="PANTHER" id="PTHR33164">
    <property type="entry name" value="TRANSCRIPTIONAL REGULATOR, MARR FAMILY"/>
    <property type="match status" value="1"/>
</dbReference>
<proteinExistence type="predicted"/>
<evidence type="ECO:0000256" key="1">
    <source>
        <dbReference type="ARBA" id="ARBA00023015"/>
    </source>
</evidence>
<dbReference type="GO" id="GO:0003677">
    <property type="term" value="F:DNA binding"/>
    <property type="evidence" value="ECO:0007669"/>
    <property type="project" value="UniProtKB-KW"/>
</dbReference>
<dbReference type="Gene3D" id="1.10.10.10">
    <property type="entry name" value="Winged helix-like DNA-binding domain superfamily/Winged helix DNA-binding domain"/>
    <property type="match status" value="1"/>
</dbReference>
<dbReference type="GO" id="GO:0006950">
    <property type="term" value="P:response to stress"/>
    <property type="evidence" value="ECO:0007669"/>
    <property type="project" value="TreeGrafter"/>
</dbReference>
<dbReference type="InterPro" id="IPR039422">
    <property type="entry name" value="MarR/SlyA-like"/>
</dbReference>
<dbReference type="InterPro" id="IPR036390">
    <property type="entry name" value="WH_DNA-bd_sf"/>
</dbReference>
<organism evidence="4 5">
    <name type="scientific">Levilactobacillus suantsaii</name>
    <dbReference type="NCBI Taxonomy" id="2292255"/>
    <lineage>
        <taxon>Bacteria</taxon>
        <taxon>Bacillati</taxon>
        <taxon>Bacillota</taxon>
        <taxon>Bacilli</taxon>
        <taxon>Lactobacillales</taxon>
        <taxon>Lactobacillaceae</taxon>
        <taxon>Levilactobacillus</taxon>
    </lineage>
</organism>
<gene>
    <name evidence="4" type="ORF">DXH47_09650</name>
</gene>
<evidence type="ECO:0000313" key="4">
    <source>
        <dbReference type="EMBL" id="RXI77108.1"/>
    </source>
</evidence>
<dbReference type="OrthoDB" id="2289527at2"/>
<dbReference type="PANTHER" id="PTHR33164:SF43">
    <property type="entry name" value="HTH-TYPE TRANSCRIPTIONAL REPRESSOR YETL"/>
    <property type="match status" value="1"/>
</dbReference>
<dbReference type="PROSITE" id="PS50995">
    <property type="entry name" value="HTH_MARR_2"/>
    <property type="match status" value="1"/>
</dbReference>
<keyword evidence="5" id="KW-1185">Reference proteome</keyword>
<comment type="caution">
    <text evidence="4">The sequence shown here is derived from an EMBL/GenBank/DDBJ whole genome shotgun (WGS) entry which is preliminary data.</text>
</comment>